<dbReference type="Pfam" id="PF19445">
    <property type="entry name" value="eIF3h_C"/>
    <property type="match status" value="2"/>
</dbReference>
<evidence type="ECO:0000313" key="5">
    <source>
        <dbReference type="EMBL" id="KAJ1726995.1"/>
    </source>
</evidence>
<organism evidence="5 6">
    <name type="scientific">Coemansia biformis</name>
    <dbReference type="NCBI Taxonomy" id="1286918"/>
    <lineage>
        <taxon>Eukaryota</taxon>
        <taxon>Fungi</taxon>
        <taxon>Fungi incertae sedis</taxon>
        <taxon>Zoopagomycota</taxon>
        <taxon>Kickxellomycotina</taxon>
        <taxon>Kickxellomycetes</taxon>
        <taxon>Kickxellales</taxon>
        <taxon>Kickxellaceae</taxon>
        <taxon>Coemansia</taxon>
    </lineage>
</organism>
<dbReference type="PANTHER" id="PTHR10410">
    <property type="entry name" value="EUKARYOTIC TRANSLATION INITIATION FACTOR 3 -RELATED"/>
    <property type="match status" value="1"/>
</dbReference>
<dbReference type="SMART" id="SM00232">
    <property type="entry name" value="JAB_MPN"/>
    <property type="match status" value="1"/>
</dbReference>
<accession>A0A9W7YB30</accession>
<dbReference type="GO" id="GO:0008237">
    <property type="term" value="F:metallopeptidase activity"/>
    <property type="evidence" value="ECO:0007669"/>
    <property type="project" value="InterPro"/>
</dbReference>
<keyword evidence="3" id="KW-0648">Protein biosynthesis</keyword>
<comment type="caution">
    <text evidence="5">The sequence shown here is derived from an EMBL/GenBank/DDBJ whole genome shotgun (WGS) entry which is preliminary data.</text>
</comment>
<dbReference type="EMBL" id="JANBOI010001269">
    <property type="protein sequence ID" value="KAJ1726995.1"/>
    <property type="molecule type" value="Genomic_DNA"/>
</dbReference>
<keyword evidence="1" id="KW-0963">Cytoplasm</keyword>
<protein>
    <recommendedName>
        <fullName evidence="4">MPN domain-containing protein</fullName>
    </recommendedName>
</protein>
<evidence type="ECO:0000313" key="6">
    <source>
        <dbReference type="Proteomes" id="UP001143981"/>
    </source>
</evidence>
<feature type="domain" description="MPN" evidence="4">
    <location>
        <begin position="48"/>
        <end position="182"/>
    </location>
</feature>
<gene>
    <name evidence="5" type="ORF">LPJ61_004826</name>
</gene>
<evidence type="ECO:0000256" key="1">
    <source>
        <dbReference type="ARBA" id="ARBA00022490"/>
    </source>
</evidence>
<dbReference type="PROSITE" id="PS50249">
    <property type="entry name" value="MPN"/>
    <property type="match status" value="1"/>
</dbReference>
<dbReference type="InterPro" id="IPR027524">
    <property type="entry name" value="eIF3h"/>
</dbReference>
<dbReference type="CDD" id="cd08065">
    <property type="entry name" value="MPN_eIF3h"/>
    <property type="match status" value="1"/>
</dbReference>
<sequence length="429" mass="47358">MVESKQQSKPMTALLHGDTELATFDTSSIPKKLLSVLDVDKSEPLRLVKVDPLAILKIVKHARENFPSLVNGQLLGMEIDGVLEVTNAFAVPTSLSSEEDMTDYQVEMMHCLREVNVDSSSVGWYQSTRLGDFMQRPLLEVQASYQAASPSSNSSVMLIHDTTKSEQSGNLSLRAFRLSQAYLDLAKDGKFTTKDLADKGLTYGNVLEELPVHVEVSSLARVLLSELQWPAGAEQELLESLQRPSSFNAKQRAKRLVDRSAVSDDVDAGADSLDSGLSSLLPTRPAAYLSRPMCTGALSLGQGQTEPALLSRQLETINDLIDKQIQQAHQWVYWKRGEGKEKHRRQQFVQRAAQTNAARVARGEAAEPEPAEAELDRMFKVLPEPSRLDTLLNTANLDLLTKGITQSRGPALTKMFMTQSLHDSSSRPQ</sequence>
<dbReference type="Pfam" id="PF01398">
    <property type="entry name" value="JAB"/>
    <property type="match status" value="1"/>
</dbReference>
<dbReference type="Gene3D" id="3.40.140.10">
    <property type="entry name" value="Cytidine Deaminase, domain 2"/>
    <property type="match status" value="1"/>
</dbReference>
<name>A0A9W7YB30_9FUNG</name>
<evidence type="ECO:0000256" key="3">
    <source>
        <dbReference type="ARBA" id="ARBA00022917"/>
    </source>
</evidence>
<dbReference type="InterPro" id="IPR000555">
    <property type="entry name" value="JAMM/MPN+_dom"/>
</dbReference>
<dbReference type="OrthoDB" id="10265695at2759"/>
<proteinExistence type="predicted"/>
<dbReference type="InterPro" id="IPR045810">
    <property type="entry name" value="eIF3h_C"/>
</dbReference>
<evidence type="ECO:0000259" key="4">
    <source>
        <dbReference type="PROSITE" id="PS50249"/>
    </source>
</evidence>
<evidence type="ECO:0000256" key="2">
    <source>
        <dbReference type="ARBA" id="ARBA00022540"/>
    </source>
</evidence>
<dbReference type="AlphaFoldDB" id="A0A9W7YB30"/>
<keyword evidence="2" id="KW-0396">Initiation factor</keyword>
<dbReference type="InterPro" id="IPR050242">
    <property type="entry name" value="JAMM_MPN+_peptidase_M67A"/>
</dbReference>
<dbReference type="InterPro" id="IPR037518">
    <property type="entry name" value="MPN"/>
</dbReference>
<dbReference type="Proteomes" id="UP001143981">
    <property type="component" value="Unassembled WGS sequence"/>
</dbReference>
<dbReference type="GO" id="GO:0003743">
    <property type="term" value="F:translation initiation factor activity"/>
    <property type="evidence" value="ECO:0007669"/>
    <property type="project" value="UniProtKB-KW"/>
</dbReference>
<keyword evidence="6" id="KW-1185">Reference proteome</keyword>
<dbReference type="GO" id="GO:0005852">
    <property type="term" value="C:eukaryotic translation initiation factor 3 complex"/>
    <property type="evidence" value="ECO:0007669"/>
    <property type="project" value="InterPro"/>
</dbReference>
<reference evidence="5" key="1">
    <citation type="submission" date="2022-07" db="EMBL/GenBank/DDBJ databases">
        <title>Phylogenomic reconstructions and comparative analyses of Kickxellomycotina fungi.</title>
        <authorList>
            <person name="Reynolds N.K."/>
            <person name="Stajich J.E."/>
            <person name="Barry K."/>
            <person name="Grigoriev I.V."/>
            <person name="Crous P."/>
            <person name="Smith M.E."/>
        </authorList>
    </citation>
    <scope>NUCLEOTIDE SEQUENCE</scope>
    <source>
        <strain evidence="5">BCRC 34381</strain>
    </source>
</reference>